<reference evidence="1 2" key="1">
    <citation type="submission" date="2007-10" db="EMBL/GenBank/DDBJ databases">
        <authorList>
            <person name="Yayanos A."/>
            <person name="Ferriera S."/>
            <person name="Johnson J."/>
            <person name="Kravitz S."/>
            <person name="Halpern A."/>
            <person name="Remington K."/>
            <person name="Beeson K."/>
            <person name="Tran B."/>
            <person name="Rogers Y.-H."/>
            <person name="Friedman R."/>
            <person name="Venter J.C."/>
        </authorList>
    </citation>
    <scope>NUCLEOTIDE SEQUENCE [LARGE SCALE GENOMIC DNA]</scope>
    <source>
        <strain evidence="1 2">KT99</strain>
    </source>
</reference>
<gene>
    <name evidence="1" type="ORF">KT99_00186</name>
</gene>
<proteinExistence type="predicted"/>
<dbReference type="EMBL" id="ABIC01000057">
    <property type="protein sequence ID" value="EDP98988.1"/>
    <property type="molecule type" value="Genomic_DNA"/>
</dbReference>
<dbReference type="Proteomes" id="UP000005839">
    <property type="component" value="Unassembled WGS sequence"/>
</dbReference>
<evidence type="ECO:0000313" key="2">
    <source>
        <dbReference type="Proteomes" id="UP000005839"/>
    </source>
</evidence>
<dbReference type="InterPro" id="IPR036390">
    <property type="entry name" value="WH_DNA-bd_sf"/>
</dbReference>
<organism evidence="1 2">
    <name type="scientific">Shewanella benthica KT99</name>
    <dbReference type="NCBI Taxonomy" id="314608"/>
    <lineage>
        <taxon>Bacteria</taxon>
        <taxon>Pseudomonadati</taxon>
        <taxon>Pseudomonadota</taxon>
        <taxon>Gammaproteobacteria</taxon>
        <taxon>Alteromonadales</taxon>
        <taxon>Shewanellaceae</taxon>
        <taxon>Shewanella</taxon>
    </lineage>
</organism>
<accession>A9DJE2</accession>
<keyword evidence="2" id="KW-1185">Reference proteome</keyword>
<dbReference type="RefSeq" id="WP_005502899.1">
    <property type="nucleotide sequence ID" value="NZ_ABIC01000057.1"/>
</dbReference>
<comment type="caution">
    <text evidence="1">The sequence shown here is derived from an EMBL/GenBank/DDBJ whole genome shotgun (WGS) entry which is preliminary data.</text>
</comment>
<dbReference type="AlphaFoldDB" id="A9DJE2"/>
<evidence type="ECO:0000313" key="1">
    <source>
        <dbReference type="EMBL" id="EDP98988.1"/>
    </source>
</evidence>
<protein>
    <submittedName>
        <fullName evidence="1">Uncharacterized protein</fullName>
    </submittedName>
</protein>
<dbReference type="SUPFAM" id="SSF46785">
    <property type="entry name" value="Winged helix' DNA-binding domain"/>
    <property type="match status" value="1"/>
</dbReference>
<name>A9DJE2_9GAMM</name>
<sequence>MNNYEDWIAQSKKMYHVVADEAYLLCADFKRELYEEVMADYIQSKISKTDFTVLHSLMMNNLKEAESTFKINSFEDFIDRHSVGISKPNLSRSLKSLESESFIEKVRTSNELIYLFKTEFKMLEKLS</sequence>